<evidence type="ECO:0000256" key="9">
    <source>
        <dbReference type="SAM" id="Phobius"/>
    </source>
</evidence>
<dbReference type="GO" id="GO:0005254">
    <property type="term" value="F:chloride channel activity"/>
    <property type="evidence" value="ECO:0007669"/>
    <property type="project" value="InterPro"/>
</dbReference>
<dbReference type="InterPro" id="IPR044669">
    <property type="entry name" value="YneE/VCCN1/2-like"/>
</dbReference>
<evidence type="ECO:0000256" key="6">
    <source>
        <dbReference type="ARBA" id="ARBA00023065"/>
    </source>
</evidence>
<organism evidence="10 11">
    <name type="scientific">Phascolomyces articulosus</name>
    <dbReference type="NCBI Taxonomy" id="60185"/>
    <lineage>
        <taxon>Eukaryota</taxon>
        <taxon>Fungi</taxon>
        <taxon>Fungi incertae sedis</taxon>
        <taxon>Mucoromycota</taxon>
        <taxon>Mucoromycotina</taxon>
        <taxon>Mucoromycetes</taxon>
        <taxon>Mucorales</taxon>
        <taxon>Lichtheimiaceae</taxon>
        <taxon>Phascolomyces</taxon>
    </lineage>
</organism>
<name>A0AAD5JYE8_9FUNG</name>
<evidence type="ECO:0000313" key="10">
    <source>
        <dbReference type="EMBL" id="KAI9260535.1"/>
    </source>
</evidence>
<keyword evidence="7 9" id="KW-0472">Membrane</keyword>
<dbReference type="Pfam" id="PF25539">
    <property type="entry name" value="Bestrophin_2"/>
    <property type="match status" value="2"/>
</dbReference>
<keyword evidence="3" id="KW-1003">Cell membrane</keyword>
<dbReference type="AlphaFoldDB" id="A0AAD5JYE8"/>
<keyword evidence="11" id="KW-1185">Reference proteome</keyword>
<sequence>MDHDPPPRYYRERWFRQLRHYPDVLRWKGSVWPRIVPLIILTGFYAYAIGYAYIKLHYTRIALNNSVVPALSVVLGLLLTFRANTSYSRYYEGRQLFEGIISRSRNLARLIWTSIPERTQNDHLEKMRCMKLLLAFAVATKHQIRNELGCDYYDLDSLLPPNWVPAAADDVLSNDPLSPSTYGEEQRQQQQQQQPLPSLSEAAAQVKEFRKKAATHQAVFSSDEDLPDIKDASIGDMSLPLEILFRMGLYVQQAKSVGKIDGIFSSSIINHLNEMNDCLAALERIANTPIPVSYRIHLKQSLALFLAAIPFTLVAQLRWWMVPTVVIASFTLYGIDAIGAEIENPFGYNANDLPLNQFCDGLRKEIEFIVYHLPCETEETLK</sequence>
<evidence type="ECO:0000256" key="5">
    <source>
        <dbReference type="ARBA" id="ARBA00022989"/>
    </source>
</evidence>
<comment type="caution">
    <text evidence="10">The sequence shown here is derived from an EMBL/GenBank/DDBJ whole genome shotgun (WGS) entry which is preliminary data.</text>
</comment>
<evidence type="ECO:0000256" key="8">
    <source>
        <dbReference type="SAM" id="MobiDB-lite"/>
    </source>
</evidence>
<keyword evidence="5 9" id="KW-1133">Transmembrane helix</keyword>
<reference evidence="10" key="2">
    <citation type="submission" date="2023-02" db="EMBL/GenBank/DDBJ databases">
        <authorList>
            <consortium name="DOE Joint Genome Institute"/>
            <person name="Mondo S.J."/>
            <person name="Chang Y."/>
            <person name="Wang Y."/>
            <person name="Ahrendt S."/>
            <person name="Andreopoulos W."/>
            <person name="Barry K."/>
            <person name="Beard J."/>
            <person name="Benny G.L."/>
            <person name="Blankenship S."/>
            <person name="Bonito G."/>
            <person name="Cuomo C."/>
            <person name="Desiro A."/>
            <person name="Gervers K.A."/>
            <person name="Hundley H."/>
            <person name="Kuo A."/>
            <person name="LaButti K."/>
            <person name="Lang B.F."/>
            <person name="Lipzen A."/>
            <person name="O'Donnell K."/>
            <person name="Pangilinan J."/>
            <person name="Reynolds N."/>
            <person name="Sandor L."/>
            <person name="Smith M.W."/>
            <person name="Tsang A."/>
            <person name="Grigoriev I.V."/>
            <person name="Stajich J.E."/>
            <person name="Spatafora J.W."/>
        </authorList>
    </citation>
    <scope>NUCLEOTIDE SEQUENCE</scope>
    <source>
        <strain evidence="10">RSA 2281</strain>
    </source>
</reference>
<keyword evidence="2" id="KW-0813">Transport</keyword>
<comment type="subcellular location">
    <subcellularLocation>
        <location evidence="1">Cell membrane</location>
        <topology evidence="1">Multi-pass membrane protein</topology>
    </subcellularLocation>
</comment>
<evidence type="ECO:0000313" key="11">
    <source>
        <dbReference type="Proteomes" id="UP001209540"/>
    </source>
</evidence>
<feature type="transmembrane region" description="Helical" evidence="9">
    <location>
        <begin position="66"/>
        <end position="84"/>
    </location>
</feature>
<evidence type="ECO:0000256" key="4">
    <source>
        <dbReference type="ARBA" id="ARBA00022692"/>
    </source>
</evidence>
<dbReference type="PANTHER" id="PTHR33281">
    <property type="entry name" value="UPF0187 PROTEIN YNEE"/>
    <property type="match status" value="1"/>
</dbReference>
<evidence type="ECO:0000256" key="7">
    <source>
        <dbReference type="ARBA" id="ARBA00023136"/>
    </source>
</evidence>
<keyword evidence="4 9" id="KW-0812">Transmembrane</keyword>
<evidence type="ECO:0000256" key="1">
    <source>
        <dbReference type="ARBA" id="ARBA00004651"/>
    </source>
</evidence>
<keyword evidence="6" id="KW-0406">Ion transport</keyword>
<evidence type="ECO:0000256" key="3">
    <source>
        <dbReference type="ARBA" id="ARBA00022475"/>
    </source>
</evidence>
<accession>A0AAD5JYE8</accession>
<dbReference type="Proteomes" id="UP001209540">
    <property type="component" value="Unassembled WGS sequence"/>
</dbReference>
<proteinExistence type="predicted"/>
<gene>
    <name evidence="10" type="ORF">BDA99DRAFT_605581</name>
</gene>
<dbReference type="PANTHER" id="PTHR33281:SF19">
    <property type="entry name" value="VOLTAGE-DEPENDENT ANION CHANNEL-FORMING PROTEIN YNEE"/>
    <property type="match status" value="1"/>
</dbReference>
<dbReference type="EMBL" id="JAIXMP010000016">
    <property type="protein sequence ID" value="KAI9260535.1"/>
    <property type="molecule type" value="Genomic_DNA"/>
</dbReference>
<evidence type="ECO:0000256" key="2">
    <source>
        <dbReference type="ARBA" id="ARBA00022448"/>
    </source>
</evidence>
<feature type="transmembrane region" description="Helical" evidence="9">
    <location>
        <begin position="35"/>
        <end position="54"/>
    </location>
</feature>
<protein>
    <submittedName>
        <fullName evidence="10">Bestrophin, RFP-TM, chloride channel-domain-containing protein</fullName>
    </submittedName>
</protein>
<dbReference type="GO" id="GO:0005886">
    <property type="term" value="C:plasma membrane"/>
    <property type="evidence" value="ECO:0007669"/>
    <property type="project" value="UniProtKB-SubCell"/>
</dbReference>
<reference evidence="10" key="1">
    <citation type="journal article" date="2022" name="IScience">
        <title>Evolution of zygomycete secretomes and the origins of terrestrial fungal ecologies.</title>
        <authorList>
            <person name="Chang Y."/>
            <person name="Wang Y."/>
            <person name="Mondo S."/>
            <person name="Ahrendt S."/>
            <person name="Andreopoulos W."/>
            <person name="Barry K."/>
            <person name="Beard J."/>
            <person name="Benny G.L."/>
            <person name="Blankenship S."/>
            <person name="Bonito G."/>
            <person name="Cuomo C."/>
            <person name="Desiro A."/>
            <person name="Gervers K.A."/>
            <person name="Hundley H."/>
            <person name="Kuo A."/>
            <person name="LaButti K."/>
            <person name="Lang B.F."/>
            <person name="Lipzen A."/>
            <person name="O'Donnell K."/>
            <person name="Pangilinan J."/>
            <person name="Reynolds N."/>
            <person name="Sandor L."/>
            <person name="Smith M.E."/>
            <person name="Tsang A."/>
            <person name="Grigoriev I.V."/>
            <person name="Stajich J.E."/>
            <person name="Spatafora J.W."/>
        </authorList>
    </citation>
    <scope>NUCLEOTIDE SEQUENCE</scope>
    <source>
        <strain evidence="10">RSA 2281</strain>
    </source>
</reference>
<feature type="region of interest" description="Disordered" evidence="8">
    <location>
        <begin position="175"/>
        <end position="199"/>
    </location>
</feature>